<dbReference type="Proteomes" id="UP000821866">
    <property type="component" value="Chromosome 9"/>
</dbReference>
<gene>
    <name evidence="2" type="ORF">HPB51_024366</name>
</gene>
<accession>A0A9J6D7I5</accession>
<evidence type="ECO:0000259" key="1">
    <source>
        <dbReference type="Pfam" id="PF13843"/>
    </source>
</evidence>
<keyword evidence="3" id="KW-1185">Reference proteome</keyword>
<dbReference type="EMBL" id="JABSTU010000011">
    <property type="protein sequence ID" value="KAH8010016.1"/>
    <property type="molecule type" value="Genomic_DNA"/>
</dbReference>
<dbReference type="AlphaFoldDB" id="A0A9J6D7I5"/>
<evidence type="ECO:0000313" key="3">
    <source>
        <dbReference type="Proteomes" id="UP000821866"/>
    </source>
</evidence>
<dbReference type="PANTHER" id="PTHR47272">
    <property type="entry name" value="DDE_TNP_1_7 DOMAIN-CONTAINING PROTEIN"/>
    <property type="match status" value="1"/>
</dbReference>
<dbReference type="VEuPathDB" id="VectorBase:LOC119168667"/>
<feature type="domain" description="PiggyBac transposable element-derived protein" evidence="1">
    <location>
        <begin position="1"/>
        <end position="95"/>
    </location>
</feature>
<proteinExistence type="predicted"/>
<protein>
    <recommendedName>
        <fullName evidence="1">PiggyBac transposable element-derived protein domain-containing protein</fullName>
    </recommendedName>
</protein>
<reference evidence="2" key="1">
    <citation type="journal article" date="2020" name="Cell">
        <title>Large-Scale Comparative Analyses of Tick Genomes Elucidate Their Genetic Diversity and Vector Capacities.</title>
        <authorList>
            <consortium name="Tick Genome and Microbiome Consortium (TIGMIC)"/>
            <person name="Jia N."/>
            <person name="Wang J."/>
            <person name="Shi W."/>
            <person name="Du L."/>
            <person name="Sun Y."/>
            <person name="Zhan W."/>
            <person name="Jiang J.F."/>
            <person name="Wang Q."/>
            <person name="Zhang B."/>
            <person name="Ji P."/>
            <person name="Bell-Sakyi L."/>
            <person name="Cui X.M."/>
            <person name="Yuan T.T."/>
            <person name="Jiang B.G."/>
            <person name="Yang W.F."/>
            <person name="Lam T.T."/>
            <person name="Chang Q.C."/>
            <person name="Ding S.J."/>
            <person name="Wang X.J."/>
            <person name="Zhu J.G."/>
            <person name="Ruan X.D."/>
            <person name="Zhao L."/>
            <person name="Wei J.T."/>
            <person name="Ye R.Z."/>
            <person name="Que T.C."/>
            <person name="Du C.H."/>
            <person name="Zhou Y.H."/>
            <person name="Cheng J.X."/>
            <person name="Dai P.F."/>
            <person name="Guo W.B."/>
            <person name="Han X.H."/>
            <person name="Huang E.J."/>
            <person name="Li L.F."/>
            <person name="Wei W."/>
            <person name="Gao Y.C."/>
            <person name="Liu J.Z."/>
            <person name="Shao H.Z."/>
            <person name="Wang X."/>
            <person name="Wang C.C."/>
            <person name="Yang T.C."/>
            <person name="Huo Q.B."/>
            <person name="Li W."/>
            <person name="Chen H.Y."/>
            <person name="Chen S.E."/>
            <person name="Zhou L.G."/>
            <person name="Ni X.B."/>
            <person name="Tian J.H."/>
            <person name="Sheng Y."/>
            <person name="Liu T."/>
            <person name="Pan Y.S."/>
            <person name="Xia L.Y."/>
            <person name="Li J."/>
            <person name="Zhao F."/>
            <person name="Cao W.C."/>
        </authorList>
    </citation>
    <scope>NUCLEOTIDE SEQUENCE</scope>
    <source>
        <strain evidence="2">Rmic-2018</strain>
    </source>
</reference>
<comment type="caution">
    <text evidence="2">The sequence shown here is derived from an EMBL/GenBank/DDBJ whole genome shotgun (WGS) entry which is preliminary data.</text>
</comment>
<evidence type="ECO:0000313" key="2">
    <source>
        <dbReference type="EMBL" id="KAH8010016.1"/>
    </source>
</evidence>
<dbReference type="Pfam" id="PF13843">
    <property type="entry name" value="DDE_Tnp_1_7"/>
    <property type="match status" value="1"/>
</dbReference>
<sequence>MSRNRFEAIHQCLHMNDYCQAKPRDAEGHDRLFKVQPLVKHLKKNMNAVAPEEWQSVDEPIIPFKGRSPLKRYMKSKPHKLGYKVFTRAGVSGIMHDFIMKVMVLLMTMDSASLVI</sequence>
<name>A0A9J6D7I5_RHIMP</name>
<organism evidence="2 3">
    <name type="scientific">Rhipicephalus microplus</name>
    <name type="common">Cattle tick</name>
    <name type="synonym">Boophilus microplus</name>
    <dbReference type="NCBI Taxonomy" id="6941"/>
    <lineage>
        <taxon>Eukaryota</taxon>
        <taxon>Metazoa</taxon>
        <taxon>Ecdysozoa</taxon>
        <taxon>Arthropoda</taxon>
        <taxon>Chelicerata</taxon>
        <taxon>Arachnida</taxon>
        <taxon>Acari</taxon>
        <taxon>Parasitiformes</taxon>
        <taxon>Ixodida</taxon>
        <taxon>Ixodoidea</taxon>
        <taxon>Ixodidae</taxon>
        <taxon>Rhipicephalinae</taxon>
        <taxon>Rhipicephalus</taxon>
        <taxon>Boophilus</taxon>
    </lineage>
</organism>
<reference evidence="2" key="2">
    <citation type="submission" date="2021-09" db="EMBL/GenBank/DDBJ databases">
        <authorList>
            <person name="Jia N."/>
            <person name="Wang J."/>
            <person name="Shi W."/>
            <person name="Du L."/>
            <person name="Sun Y."/>
            <person name="Zhan W."/>
            <person name="Jiang J."/>
            <person name="Wang Q."/>
            <person name="Zhang B."/>
            <person name="Ji P."/>
            <person name="Sakyi L.B."/>
            <person name="Cui X."/>
            <person name="Yuan T."/>
            <person name="Jiang B."/>
            <person name="Yang W."/>
            <person name="Lam T.T.-Y."/>
            <person name="Chang Q."/>
            <person name="Ding S."/>
            <person name="Wang X."/>
            <person name="Zhu J."/>
            <person name="Ruan X."/>
            <person name="Zhao L."/>
            <person name="Wei J."/>
            <person name="Que T."/>
            <person name="Du C."/>
            <person name="Cheng J."/>
            <person name="Dai P."/>
            <person name="Han X."/>
            <person name="Huang E."/>
            <person name="Gao Y."/>
            <person name="Liu J."/>
            <person name="Shao H."/>
            <person name="Ye R."/>
            <person name="Li L."/>
            <person name="Wei W."/>
            <person name="Wang X."/>
            <person name="Wang C."/>
            <person name="Huo Q."/>
            <person name="Li W."/>
            <person name="Guo W."/>
            <person name="Chen H."/>
            <person name="Chen S."/>
            <person name="Zhou L."/>
            <person name="Zhou L."/>
            <person name="Ni X."/>
            <person name="Tian J."/>
            <person name="Zhou Y."/>
            <person name="Sheng Y."/>
            <person name="Liu T."/>
            <person name="Pan Y."/>
            <person name="Xia L."/>
            <person name="Li J."/>
            <person name="Zhao F."/>
            <person name="Cao W."/>
        </authorList>
    </citation>
    <scope>NUCLEOTIDE SEQUENCE</scope>
    <source>
        <strain evidence="2">Rmic-2018</strain>
        <tissue evidence="2">Larvae</tissue>
    </source>
</reference>
<dbReference type="PANTHER" id="PTHR47272:SF1">
    <property type="entry name" value="PIGGYBAC TRANSPOSABLE ELEMENT-DERIVED PROTEIN 3-LIKE"/>
    <property type="match status" value="1"/>
</dbReference>
<dbReference type="InterPro" id="IPR029526">
    <property type="entry name" value="PGBD"/>
</dbReference>